<sequence>MTGASMNGTDHLSDKVQAKLRKLQALAERGEGGEKANAQRMLEKLLARHGLSLDDLADERGEIRWFPAANRFDRRLAAQIMAKIGNTDDPGIYTSKQRPKLVGVETTPAEAVEFGLHYDTLRKALAEHFGDAFSAFVQANRLFSSLPSDDQPAALSERDFRVMSMAAAVPITPINPRLEHAKEVPHA</sequence>
<keyword evidence="2" id="KW-1185">Reference proteome</keyword>
<reference evidence="1 2" key="1">
    <citation type="submission" date="2019-11" db="EMBL/GenBank/DDBJ databases">
        <title>Epiphytic Pseudomonas syringae from cherry orchards.</title>
        <authorList>
            <person name="Hulin M.T."/>
        </authorList>
    </citation>
    <scope>NUCLEOTIDE SEQUENCE [LARGE SCALE GENOMIC DNA]</scope>
    <source>
        <strain evidence="1 2">PA-6-9F</strain>
    </source>
</reference>
<dbReference type="EMBL" id="WKEW01000018">
    <property type="protein sequence ID" value="MCF5056908.1"/>
    <property type="molecule type" value="Genomic_DNA"/>
</dbReference>
<accession>A0AAW5A661</accession>
<name>A0AAW5A661_9PSED</name>
<comment type="caution">
    <text evidence="1">The sequence shown here is derived from an EMBL/GenBank/DDBJ whole genome shotgun (WGS) entry which is preliminary data.</text>
</comment>
<organism evidence="1 2">
    <name type="scientific">Pseudomonas proteolytica</name>
    <dbReference type="NCBI Taxonomy" id="219574"/>
    <lineage>
        <taxon>Bacteria</taxon>
        <taxon>Pseudomonadati</taxon>
        <taxon>Pseudomonadota</taxon>
        <taxon>Gammaproteobacteria</taxon>
        <taxon>Pseudomonadales</taxon>
        <taxon>Pseudomonadaceae</taxon>
        <taxon>Pseudomonas</taxon>
    </lineage>
</organism>
<gene>
    <name evidence="1" type="ORF">GIW75_08060</name>
</gene>
<protein>
    <submittedName>
        <fullName evidence="1">DUF2786 domain-containing protein</fullName>
    </submittedName>
</protein>
<evidence type="ECO:0000313" key="2">
    <source>
        <dbReference type="Proteomes" id="UP000814172"/>
    </source>
</evidence>
<dbReference type="RefSeq" id="WP_169901074.1">
    <property type="nucleotide sequence ID" value="NZ_WKEB01000023.1"/>
</dbReference>
<evidence type="ECO:0000313" key="1">
    <source>
        <dbReference type="EMBL" id="MCF5056908.1"/>
    </source>
</evidence>
<proteinExistence type="predicted"/>
<dbReference type="AlphaFoldDB" id="A0AAW5A661"/>
<dbReference type="Proteomes" id="UP000814172">
    <property type="component" value="Unassembled WGS sequence"/>
</dbReference>